<dbReference type="GO" id="GO:0005737">
    <property type="term" value="C:cytoplasm"/>
    <property type="evidence" value="ECO:0007669"/>
    <property type="project" value="TreeGrafter"/>
</dbReference>
<dbReference type="EMBL" id="CAJOBJ010006826">
    <property type="protein sequence ID" value="CAF4070521.1"/>
    <property type="molecule type" value="Genomic_DNA"/>
</dbReference>
<sequence length="318" mass="36446">MSYLPTTHYHLFSNPLDRFYGDQLNLFDPWRDFEAFPTNLPAFPNTFRWIHEPHRMVRRASASKASSFYTTQNNLTGGNTLFPLPTITITTPVAIPVQSEKFRVQLNVAGFNPASIKTRIDDRKVIVEGKQEERDLNGDFNIREIRKTYDLPEHADTTNFASFVTPNNMLVIDVPINTPRIERRPSQTLADNQSLSLFGQYRDPIFDYPGFTASAEFRPRIVDTDNGQKLVKLSLTVKNYRPEQIKVAVKNNELVVQAENIYNDNNRTERSFLTKSILLPPGTRTDRLKSTLTPEGQLEIEAPFIEPTQDRSIEVPQT</sequence>
<dbReference type="InterPro" id="IPR002068">
    <property type="entry name" value="A-crystallin/Hsp20_dom"/>
</dbReference>
<dbReference type="InterPro" id="IPR001436">
    <property type="entry name" value="Alpha-crystallin/sHSP_animal"/>
</dbReference>
<evidence type="ECO:0000256" key="2">
    <source>
        <dbReference type="RuleBase" id="RU003616"/>
    </source>
</evidence>
<proteinExistence type="inferred from homology"/>
<dbReference type="PANTHER" id="PTHR45640">
    <property type="entry name" value="HEAT SHOCK PROTEIN HSP-12.2-RELATED"/>
    <property type="match status" value="1"/>
</dbReference>
<dbReference type="EMBL" id="CAJOBI010008360">
    <property type="protein sequence ID" value="CAF4110683.1"/>
    <property type="molecule type" value="Genomic_DNA"/>
</dbReference>
<evidence type="ECO:0000313" key="8">
    <source>
        <dbReference type="Proteomes" id="UP000663824"/>
    </source>
</evidence>
<dbReference type="InterPro" id="IPR008978">
    <property type="entry name" value="HSP20-like_chaperone"/>
</dbReference>
<dbReference type="EMBL" id="CAJNOW010004388">
    <property type="protein sequence ID" value="CAF1415293.1"/>
    <property type="molecule type" value="Genomic_DNA"/>
</dbReference>
<dbReference type="PANTHER" id="PTHR45640:SF26">
    <property type="entry name" value="RE23625P"/>
    <property type="match status" value="1"/>
</dbReference>
<dbReference type="GO" id="GO:0009408">
    <property type="term" value="P:response to heat"/>
    <property type="evidence" value="ECO:0007669"/>
    <property type="project" value="TreeGrafter"/>
</dbReference>
<evidence type="ECO:0000256" key="1">
    <source>
        <dbReference type="PROSITE-ProRule" id="PRU00285"/>
    </source>
</evidence>
<dbReference type="GO" id="GO:0005634">
    <property type="term" value="C:nucleus"/>
    <property type="evidence" value="ECO:0007669"/>
    <property type="project" value="TreeGrafter"/>
</dbReference>
<evidence type="ECO:0000313" key="5">
    <source>
        <dbReference type="EMBL" id="CAF2127546.1"/>
    </source>
</evidence>
<dbReference type="EMBL" id="CAJNRE010014394">
    <property type="protein sequence ID" value="CAF2127546.1"/>
    <property type="molecule type" value="Genomic_DNA"/>
</dbReference>
<dbReference type="Proteomes" id="UP000663834">
    <property type="component" value="Unassembled WGS sequence"/>
</dbReference>
<dbReference type="Proteomes" id="UP000681720">
    <property type="component" value="Unassembled WGS sequence"/>
</dbReference>
<dbReference type="SUPFAM" id="SSF49764">
    <property type="entry name" value="HSP20-like chaperones"/>
    <property type="match status" value="2"/>
</dbReference>
<reference evidence="5" key="1">
    <citation type="submission" date="2021-02" db="EMBL/GenBank/DDBJ databases">
        <authorList>
            <person name="Nowell W R."/>
        </authorList>
    </citation>
    <scope>NUCLEOTIDE SEQUENCE</scope>
</reference>
<evidence type="ECO:0000259" key="3">
    <source>
        <dbReference type="PROSITE" id="PS01031"/>
    </source>
</evidence>
<organism evidence="5 8">
    <name type="scientific">Rotaria magnacalcarata</name>
    <dbReference type="NCBI Taxonomy" id="392030"/>
    <lineage>
        <taxon>Eukaryota</taxon>
        <taxon>Metazoa</taxon>
        <taxon>Spiralia</taxon>
        <taxon>Gnathifera</taxon>
        <taxon>Rotifera</taxon>
        <taxon>Eurotatoria</taxon>
        <taxon>Bdelloidea</taxon>
        <taxon>Philodinida</taxon>
        <taxon>Philodinidae</taxon>
        <taxon>Rotaria</taxon>
    </lineage>
</organism>
<dbReference type="GO" id="GO:0042026">
    <property type="term" value="P:protein refolding"/>
    <property type="evidence" value="ECO:0007669"/>
    <property type="project" value="TreeGrafter"/>
</dbReference>
<dbReference type="Gene3D" id="2.60.40.790">
    <property type="match status" value="2"/>
</dbReference>
<evidence type="ECO:0000313" key="7">
    <source>
        <dbReference type="EMBL" id="CAF4110683.1"/>
    </source>
</evidence>
<dbReference type="CDD" id="cd06526">
    <property type="entry name" value="metazoan_ACD"/>
    <property type="match status" value="2"/>
</dbReference>
<dbReference type="AlphaFoldDB" id="A0A816WJX7"/>
<evidence type="ECO:0000313" key="6">
    <source>
        <dbReference type="EMBL" id="CAF4070521.1"/>
    </source>
</evidence>
<dbReference type="OrthoDB" id="1431247at2759"/>
<evidence type="ECO:0000313" key="4">
    <source>
        <dbReference type="EMBL" id="CAF1415293.1"/>
    </source>
</evidence>
<comment type="caution">
    <text evidence="5">The sequence shown here is derived from an EMBL/GenBank/DDBJ whole genome shotgun (WGS) entry which is preliminary data.</text>
</comment>
<protein>
    <recommendedName>
        <fullName evidence="3">SHSP domain-containing protein</fullName>
    </recommendedName>
</protein>
<dbReference type="PROSITE" id="PS01031">
    <property type="entry name" value="SHSP"/>
    <property type="match status" value="2"/>
</dbReference>
<gene>
    <name evidence="6" type="ORF">GIL414_LOCUS15486</name>
    <name evidence="4" type="ORF">KQP761_LOCUS10329</name>
    <name evidence="5" type="ORF">MBJ925_LOCUS27026</name>
    <name evidence="7" type="ORF">SMN809_LOCUS17789</name>
</gene>
<dbReference type="Pfam" id="PF00011">
    <property type="entry name" value="HSP20"/>
    <property type="match status" value="2"/>
</dbReference>
<dbReference type="GO" id="GO:0051082">
    <property type="term" value="F:unfolded protein binding"/>
    <property type="evidence" value="ECO:0007669"/>
    <property type="project" value="TreeGrafter"/>
</dbReference>
<name>A0A816WJX7_9BILA</name>
<feature type="domain" description="SHSP" evidence="3">
    <location>
        <begin position="212"/>
        <end position="318"/>
    </location>
</feature>
<accession>A0A816WJX7</accession>
<feature type="domain" description="SHSP" evidence="3">
    <location>
        <begin position="84"/>
        <end position="192"/>
    </location>
</feature>
<dbReference type="Proteomes" id="UP000676336">
    <property type="component" value="Unassembled WGS sequence"/>
</dbReference>
<dbReference type="Proteomes" id="UP000663824">
    <property type="component" value="Unassembled WGS sequence"/>
</dbReference>
<comment type="similarity">
    <text evidence="1 2">Belongs to the small heat shock protein (HSP20) family.</text>
</comment>